<dbReference type="AlphaFoldDB" id="A0A7K3M0B2"/>
<accession>A0A7K3M0B2</accession>
<protein>
    <submittedName>
        <fullName evidence="1">Uncharacterized protein</fullName>
    </submittedName>
</protein>
<dbReference type="Proteomes" id="UP000460435">
    <property type="component" value="Unassembled WGS sequence"/>
</dbReference>
<name>A0A7K3M0B2_9ACTN</name>
<keyword evidence="2" id="KW-1185">Reference proteome</keyword>
<dbReference type="EMBL" id="WLZY01000002">
    <property type="protein sequence ID" value="NDL56690.1"/>
    <property type="molecule type" value="Genomic_DNA"/>
</dbReference>
<comment type="caution">
    <text evidence="1">The sequence shown here is derived from an EMBL/GenBank/DDBJ whole genome shotgun (WGS) entry which is preliminary data.</text>
</comment>
<gene>
    <name evidence="1" type="ORF">F7O44_06360</name>
</gene>
<proteinExistence type="predicted"/>
<evidence type="ECO:0000313" key="2">
    <source>
        <dbReference type="Proteomes" id="UP000460435"/>
    </source>
</evidence>
<reference evidence="1 2" key="1">
    <citation type="submission" date="2019-11" db="EMBL/GenBank/DDBJ databases">
        <authorList>
            <person name="Li X.-J."/>
            <person name="Feng X.-M."/>
        </authorList>
    </citation>
    <scope>NUCLEOTIDE SEQUENCE [LARGE SCALE GENOMIC DNA]</scope>
    <source>
        <strain evidence="1 2">XMNu-373</strain>
    </source>
</reference>
<sequence length="125" mass="13363">MRQSMTAVLERNTTLEGEFATEPYEVAWAVEARWFVQILSAEPAPDAGGGNGSNGSTAGPGLRLVTQVSPDGITWCDVDDAERVAAGAGLTSWPVREFGHWLRVRGYVEGAGAKVKVRIYLAVKG</sequence>
<organism evidence="1 2">
    <name type="scientific">Phytoactinopolyspora mesophila</name>
    <dbReference type="NCBI Taxonomy" id="2650750"/>
    <lineage>
        <taxon>Bacteria</taxon>
        <taxon>Bacillati</taxon>
        <taxon>Actinomycetota</taxon>
        <taxon>Actinomycetes</taxon>
        <taxon>Jiangellales</taxon>
        <taxon>Jiangellaceae</taxon>
        <taxon>Phytoactinopolyspora</taxon>
    </lineage>
</organism>
<evidence type="ECO:0000313" key="1">
    <source>
        <dbReference type="EMBL" id="NDL56690.1"/>
    </source>
</evidence>